<dbReference type="PANTHER" id="PTHR12710:SF0">
    <property type="entry name" value="NUCLEAR PROTEIN LOCALIZATION PROTEIN 4 HOMOLOG"/>
    <property type="match status" value="1"/>
</dbReference>
<feature type="domain" description="MPN" evidence="8">
    <location>
        <begin position="418"/>
        <end position="556"/>
    </location>
</feature>
<keyword evidence="6" id="KW-0811">Translocation</keyword>
<comment type="subcellular location">
    <subcellularLocation>
        <location evidence="2">Cytoplasm</location>
        <location evidence="2">Perinuclear region</location>
    </subcellularLocation>
    <subcellularLocation>
        <location evidence="1">Nucleus membrane</location>
        <topology evidence="1">Peripheral membrane protein</topology>
        <orientation evidence="1">Cytoplasmic side</orientation>
    </subcellularLocation>
</comment>
<comment type="similarity">
    <text evidence="3">Belongs to the NPL4 family.</text>
</comment>
<dbReference type="GO" id="GO:0031625">
    <property type="term" value="F:ubiquitin protein ligase binding"/>
    <property type="evidence" value="ECO:0007669"/>
    <property type="project" value="TreeGrafter"/>
</dbReference>
<dbReference type="GO" id="GO:0043130">
    <property type="term" value="F:ubiquitin binding"/>
    <property type="evidence" value="ECO:0007669"/>
    <property type="project" value="TreeGrafter"/>
</dbReference>
<comment type="function">
    <text evidence="7">Involved in the import of nuclear-targeted proteins into the nucleus and the export of poly(A) RNA out of the nucleus. Has a role in the endoplasmic reticulum-associated degradation (ERAD) pathway.</text>
</comment>
<dbReference type="GO" id="GO:0006511">
    <property type="term" value="P:ubiquitin-dependent protein catabolic process"/>
    <property type="evidence" value="ECO:0007669"/>
    <property type="project" value="InterPro"/>
</dbReference>
<dbReference type="InterPro" id="IPR007716">
    <property type="entry name" value="NPL4_Zn-bd_put"/>
</dbReference>
<evidence type="ECO:0000256" key="3">
    <source>
        <dbReference type="ARBA" id="ARBA00011025"/>
    </source>
</evidence>
<keyword evidence="6" id="KW-0653">Protein transport</keyword>
<evidence type="ECO:0000256" key="5">
    <source>
        <dbReference type="ARBA" id="ARBA00022816"/>
    </source>
</evidence>
<dbReference type="Pfam" id="PF05020">
    <property type="entry name" value="zf-NPL4"/>
    <property type="match status" value="1"/>
</dbReference>
<dbReference type="InterPro" id="IPR016563">
    <property type="entry name" value="Npl4"/>
</dbReference>
<organism evidence="9 10">
    <name type="scientific">Pseudocercospora eumusae</name>
    <dbReference type="NCBI Taxonomy" id="321146"/>
    <lineage>
        <taxon>Eukaryota</taxon>
        <taxon>Fungi</taxon>
        <taxon>Dikarya</taxon>
        <taxon>Ascomycota</taxon>
        <taxon>Pezizomycotina</taxon>
        <taxon>Dothideomycetes</taxon>
        <taxon>Dothideomycetidae</taxon>
        <taxon>Mycosphaerellales</taxon>
        <taxon>Mycosphaerellaceae</taxon>
        <taxon>Pseudocercospora</taxon>
    </lineage>
</organism>
<dbReference type="GO" id="GO:0048471">
    <property type="term" value="C:perinuclear region of cytoplasm"/>
    <property type="evidence" value="ECO:0007669"/>
    <property type="project" value="UniProtKB-SubCell"/>
</dbReference>
<dbReference type="InterPro" id="IPR037518">
    <property type="entry name" value="MPN"/>
</dbReference>
<dbReference type="CDD" id="cd08061">
    <property type="entry name" value="MPN_NPL4"/>
    <property type="match status" value="1"/>
</dbReference>
<sequence length="760" mass="84321">MMSLASPEHNVADNAGISSLTRNLVWVLKERGGSWKSCLSVSSGFIVRIVLGVQIAEVTGRTLRRIDGPSQKASSSRSLATAHLQFARLHVTLADRELHNHLPPALQQSLPTSTTTSSNNFHLPYILHLYGVGTHDTITNFPIPPSTSTLAPTFPPPSTTLPSTATMILRFQSREGQFRLTIDANAEIPTVLPEVLEKLPKNVIASTVTISPRPHGADSRPIQSLKGVSFGRLGLTHGTQVFLDYKLEDAPATNGHSAAANKLNGNEVSQNEVESSVTFNKAPTVIKNPWETVKQSELDDRLDKQDGKIRRKKDEKMCRHGPKGMCDYCQPLEPYDKAYLEEHKIKHMSFHAYLRKINQGKNKYDSGSSYMPPLTEPYYRVNPNCPSGHRPFPAEICTKCQPSAISLQPQEYRMVDHVEFQSFDIVNRFIDFWRKSGVQRIGFLYGRYEAYDQVPLGTKAVVEAIYEPPQGDEVDGVTLTEWEKEAQTDKVAELAGMQRVGVVFTDLISPENSEDGAAICKRHVDSYFLSSLEVCFASRYQAKYPRPSKWSETGQFGSNFVTCVISGDSEGQIGIAAYQASNAAVEMVRAEIIEASADPSVMLVQDEEEAEQLGQKKYIPEVFYRKINEYGANVQENAKPSFPVEYLFVTLTHGFPNEPKPLFAKNEFTVENREHLGQTQETRDLQKHLRAGANKVSLDSTTGVLAVSDFHALCYIAGLGVLSDNEVNLLCKTAVQKDAQLGATLMHTPGWATLETILQM</sequence>
<dbReference type="GO" id="GO:0051028">
    <property type="term" value="P:mRNA transport"/>
    <property type="evidence" value="ECO:0007669"/>
    <property type="project" value="UniProtKB-KW"/>
</dbReference>
<name>A0A139H1A9_9PEZI</name>
<dbReference type="EMBL" id="LFZN01000184">
    <property type="protein sequence ID" value="KXS96169.1"/>
    <property type="molecule type" value="Genomic_DNA"/>
</dbReference>
<dbReference type="GO" id="GO:0031965">
    <property type="term" value="C:nuclear membrane"/>
    <property type="evidence" value="ECO:0007669"/>
    <property type="project" value="UniProtKB-SubCell"/>
</dbReference>
<evidence type="ECO:0000313" key="10">
    <source>
        <dbReference type="Proteomes" id="UP000070133"/>
    </source>
</evidence>
<proteinExistence type="inferred from homology"/>
<dbReference type="Pfam" id="PF05021">
    <property type="entry name" value="NPL4"/>
    <property type="match status" value="1"/>
</dbReference>
<accession>A0A139H1A9</accession>
<evidence type="ECO:0000313" key="9">
    <source>
        <dbReference type="EMBL" id="KXS96169.1"/>
    </source>
</evidence>
<dbReference type="Gene3D" id="3.10.20.90">
    <property type="entry name" value="Phosphatidylinositol 3-kinase Catalytic Subunit, Chain A, domain 1"/>
    <property type="match status" value="1"/>
</dbReference>
<evidence type="ECO:0000256" key="7">
    <source>
        <dbReference type="ARBA" id="ARBA00024703"/>
    </source>
</evidence>
<reference evidence="9 10" key="1">
    <citation type="submission" date="2015-07" db="EMBL/GenBank/DDBJ databases">
        <title>Comparative genomics of the Sigatoka disease complex on banana suggests a link between parallel evolutionary changes in Pseudocercospora fijiensis and Pseudocercospora eumusae and increased virulence on the banana host.</title>
        <authorList>
            <person name="Chang T.-C."/>
            <person name="Salvucci A."/>
            <person name="Crous P.W."/>
            <person name="Stergiopoulos I."/>
        </authorList>
    </citation>
    <scope>NUCLEOTIDE SEQUENCE [LARGE SCALE GENOMIC DNA]</scope>
    <source>
        <strain evidence="9 10">CBS 114824</strain>
    </source>
</reference>
<keyword evidence="10" id="KW-1185">Reference proteome</keyword>
<dbReference type="STRING" id="321146.A0A139H1A9"/>
<dbReference type="PROSITE" id="PS50249">
    <property type="entry name" value="MPN"/>
    <property type="match status" value="1"/>
</dbReference>
<dbReference type="PANTHER" id="PTHR12710">
    <property type="entry name" value="NUCLEAR PROTEIN LOCALIZATION 4"/>
    <property type="match status" value="1"/>
</dbReference>
<dbReference type="InterPro" id="IPR007717">
    <property type="entry name" value="NPL4_C"/>
</dbReference>
<gene>
    <name evidence="9" type="ORF">AC578_2656</name>
</gene>
<dbReference type="OrthoDB" id="10251089at2759"/>
<keyword evidence="5" id="KW-0509">mRNA transport</keyword>
<protein>
    <recommendedName>
        <fullName evidence="4">Nuclear protein localization protein 4</fullName>
    </recommendedName>
</protein>
<comment type="caution">
    <text evidence="9">The sequence shown here is derived from an EMBL/GenBank/DDBJ whole genome shotgun (WGS) entry which is preliminary data.</text>
</comment>
<dbReference type="Proteomes" id="UP000070133">
    <property type="component" value="Unassembled WGS sequence"/>
</dbReference>
<evidence type="ECO:0000256" key="4">
    <source>
        <dbReference type="ARBA" id="ARBA00019709"/>
    </source>
</evidence>
<evidence type="ECO:0000256" key="6">
    <source>
        <dbReference type="ARBA" id="ARBA00023010"/>
    </source>
</evidence>
<keyword evidence="5" id="KW-0813">Transport</keyword>
<evidence type="ECO:0000256" key="1">
    <source>
        <dbReference type="ARBA" id="ARBA00004335"/>
    </source>
</evidence>
<dbReference type="GO" id="GO:0015031">
    <property type="term" value="P:protein transport"/>
    <property type="evidence" value="ECO:0007669"/>
    <property type="project" value="UniProtKB-KW"/>
</dbReference>
<evidence type="ECO:0000256" key="2">
    <source>
        <dbReference type="ARBA" id="ARBA00004556"/>
    </source>
</evidence>
<evidence type="ECO:0000259" key="8">
    <source>
        <dbReference type="PROSITE" id="PS50249"/>
    </source>
</evidence>
<dbReference type="AlphaFoldDB" id="A0A139H1A9"/>